<organism evidence="1 2">
    <name type="scientific">Campylobacter massiliensis</name>
    <dbReference type="NCBI Taxonomy" id="2762557"/>
    <lineage>
        <taxon>Bacteria</taxon>
        <taxon>Pseudomonadati</taxon>
        <taxon>Campylobacterota</taxon>
        <taxon>Epsilonproteobacteria</taxon>
        <taxon>Campylobacterales</taxon>
        <taxon>Campylobacteraceae</taxon>
        <taxon>Campylobacter</taxon>
    </lineage>
</organism>
<comment type="caution">
    <text evidence="1">The sequence shown here is derived from an EMBL/GenBank/DDBJ whole genome shotgun (WGS) entry which is preliminary data.</text>
</comment>
<dbReference type="PANTHER" id="PTHR43708:SF4">
    <property type="entry name" value="OXIDOREDUCTASE YCEM-RELATED"/>
    <property type="match status" value="1"/>
</dbReference>
<dbReference type="EMBL" id="JACLZK010000002">
    <property type="protein sequence ID" value="MBC2883037.1"/>
    <property type="molecule type" value="Genomic_DNA"/>
</dbReference>
<accession>A0A842J5F2</accession>
<evidence type="ECO:0000313" key="2">
    <source>
        <dbReference type="Proteomes" id="UP000552683"/>
    </source>
</evidence>
<name>A0A842J5F2_9BACT</name>
<proteinExistence type="predicted"/>
<dbReference type="RefSeq" id="WP_185898613.1">
    <property type="nucleotide sequence ID" value="NZ_JACLZK010000002.1"/>
</dbReference>
<dbReference type="Proteomes" id="UP000552683">
    <property type="component" value="Unassembled WGS sequence"/>
</dbReference>
<dbReference type="AlphaFoldDB" id="A0A842J5F2"/>
<keyword evidence="2" id="KW-1185">Reference proteome</keyword>
<dbReference type="PANTHER" id="PTHR43708">
    <property type="entry name" value="CONSERVED EXPRESSED OXIDOREDUCTASE (EUROFUNG)"/>
    <property type="match status" value="1"/>
</dbReference>
<sequence length="286" mass="32505">MKKRVAIVGFGNDAKHYYNELRRSEHFELAAVFDGVQNSEICGRIPVYDNINDLLESVRIDALIVTDTHKYLNLIPKCLNFIKFILLDPWLCKSGEIRELKYCFKSQNIGAYVAFIDRFNPVIASIKKELAKEKDIFSINIARGFSRGVNLHLEILQNIDVARFITGSEIIFSNKVSIQNDDKRSETDSLFQLKFKNQTLASIHNSKRFKAERFTIEFAASGGVYFGDMLGLKLNKYTLDGQQNLKVYSDVSPVKALLNEFYQACCGAKSDLSTLEDALKAQEICE</sequence>
<protein>
    <submittedName>
        <fullName evidence="1">Gfo/Idh/MocA family oxidoreductase</fullName>
    </submittedName>
</protein>
<dbReference type="InterPro" id="IPR036291">
    <property type="entry name" value="NAD(P)-bd_dom_sf"/>
</dbReference>
<dbReference type="SUPFAM" id="SSF51735">
    <property type="entry name" value="NAD(P)-binding Rossmann-fold domains"/>
    <property type="match status" value="1"/>
</dbReference>
<gene>
    <name evidence="1" type="ORF">H7R39_07195</name>
</gene>
<dbReference type="Gene3D" id="3.30.360.10">
    <property type="entry name" value="Dihydrodipicolinate Reductase, domain 2"/>
    <property type="match status" value="1"/>
</dbReference>
<dbReference type="Gene3D" id="3.40.50.720">
    <property type="entry name" value="NAD(P)-binding Rossmann-like Domain"/>
    <property type="match status" value="1"/>
</dbReference>
<reference evidence="1 2" key="1">
    <citation type="submission" date="2020-08" db="EMBL/GenBank/DDBJ databases">
        <title>Complete genome and description of Campylobacter massiliensis Marseille-Q3452 sp. nov.</title>
        <authorList>
            <person name="Antezack A."/>
        </authorList>
    </citation>
    <scope>NUCLEOTIDE SEQUENCE [LARGE SCALE GENOMIC DNA]</scope>
    <source>
        <strain evidence="1 2">Marseille-Q3452</strain>
    </source>
</reference>
<dbReference type="InterPro" id="IPR051317">
    <property type="entry name" value="Gfo/Idh/MocA_oxidoreduct"/>
</dbReference>
<evidence type="ECO:0000313" key="1">
    <source>
        <dbReference type="EMBL" id="MBC2883037.1"/>
    </source>
</evidence>